<evidence type="ECO:0000256" key="5">
    <source>
        <dbReference type="ARBA" id="ARBA00022679"/>
    </source>
</evidence>
<evidence type="ECO:0000256" key="8">
    <source>
        <dbReference type="ARBA" id="ARBA00048810"/>
    </source>
</evidence>
<dbReference type="Pfam" id="PF00923">
    <property type="entry name" value="TAL_FSA"/>
    <property type="match status" value="1"/>
</dbReference>
<dbReference type="InterPro" id="IPR004731">
    <property type="entry name" value="Transaldolase_3B/F6P_aldolase"/>
</dbReference>
<name>A0A7G9W8X0_ALKCA</name>
<dbReference type="PANTHER" id="PTHR10683">
    <property type="entry name" value="TRANSALDOLASE"/>
    <property type="match status" value="1"/>
</dbReference>
<evidence type="ECO:0000313" key="10">
    <source>
        <dbReference type="EMBL" id="QNO15132.1"/>
    </source>
</evidence>
<dbReference type="FunFam" id="3.20.20.70:FF:000018">
    <property type="entry name" value="Probable transaldolase"/>
    <property type="match status" value="1"/>
</dbReference>
<dbReference type="InterPro" id="IPR001585">
    <property type="entry name" value="TAL/FSA"/>
</dbReference>
<dbReference type="Gene3D" id="3.20.20.70">
    <property type="entry name" value="Aldolase class I"/>
    <property type="match status" value="1"/>
</dbReference>
<dbReference type="RefSeq" id="WP_213165497.1">
    <property type="nucleotide sequence ID" value="NZ_CP058559.1"/>
</dbReference>
<comment type="function">
    <text evidence="9">Transaldolase is important for the balance of metabolites in the pentose-phosphate pathway.</text>
</comment>
<dbReference type="CDD" id="cd00956">
    <property type="entry name" value="Transaldolase_FSA"/>
    <property type="match status" value="1"/>
</dbReference>
<dbReference type="KEGG" id="acae:HYG86_10345"/>
<comment type="subcellular location">
    <subcellularLocation>
        <location evidence="1 9">Cytoplasm</location>
    </subcellularLocation>
</comment>
<evidence type="ECO:0000256" key="4">
    <source>
        <dbReference type="ARBA" id="ARBA00022490"/>
    </source>
</evidence>
<evidence type="ECO:0000256" key="2">
    <source>
        <dbReference type="ARBA" id="ARBA00004857"/>
    </source>
</evidence>
<dbReference type="HAMAP" id="MF_00494">
    <property type="entry name" value="Transaldolase_3b"/>
    <property type="match status" value="1"/>
</dbReference>
<dbReference type="InterPro" id="IPR018225">
    <property type="entry name" value="Transaldolase_AS"/>
</dbReference>
<dbReference type="UniPathway" id="UPA00115">
    <property type="reaction ID" value="UER00414"/>
</dbReference>
<evidence type="ECO:0000256" key="1">
    <source>
        <dbReference type="ARBA" id="ARBA00004496"/>
    </source>
</evidence>
<dbReference type="Proteomes" id="UP000516160">
    <property type="component" value="Chromosome"/>
</dbReference>
<comment type="similarity">
    <text evidence="3 9">Belongs to the transaldolase family. Type 3B subfamily.</text>
</comment>
<dbReference type="EMBL" id="CP058559">
    <property type="protein sequence ID" value="QNO15132.1"/>
    <property type="molecule type" value="Genomic_DNA"/>
</dbReference>
<dbReference type="GO" id="GO:0005737">
    <property type="term" value="C:cytoplasm"/>
    <property type="evidence" value="ECO:0007669"/>
    <property type="project" value="UniProtKB-SubCell"/>
</dbReference>
<evidence type="ECO:0000256" key="7">
    <source>
        <dbReference type="ARBA" id="ARBA00023270"/>
    </source>
</evidence>
<evidence type="ECO:0000256" key="3">
    <source>
        <dbReference type="ARBA" id="ARBA00005740"/>
    </source>
</evidence>
<keyword evidence="11" id="KW-1185">Reference proteome</keyword>
<comment type="pathway">
    <text evidence="2 9">Carbohydrate degradation; pentose phosphate pathway; D-glyceraldehyde 3-phosphate and beta-D-fructose 6-phosphate from D-ribose 5-phosphate and D-xylulose 5-phosphate (non-oxidative stage): step 2/3.</text>
</comment>
<gene>
    <name evidence="10" type="primary">fsa</name>
    <name evidence="9" type="synonym">tal</name>
    <name evidence="10" type="ORF">HYG86_10345</name>
</gene>
<keyword evidence="7 9" id="KW-0704">Schiff base</keyword>
<evidence type="ECO:0000313" key="11">
    <source>
        <dbReference type="Proteomes" id="UP000516160"/>
    </source>
</evidence>
<evidence type="ECO:0000256" key="9">
    <source>
        <dbReference type="HAMAP-Rule" id="MF_00494"/>
    </source>
</evidence>
<dbReference type="SUPFAM" id="SSF51569">
    <property type="entry name" value="Aldolase"/>
    <property type="match status" value="1"/>
</dbReference>
<dbReference type="NCBIfam" id="TIGR00875">
    <property type="entry name" value="fsa_talC_mipB"/>
    <property type="match status" value="1"/>
</dbReference>
<organism evidence="10 11">
    <name type="scientific">Alkalicella caledoniensis</name>
    <dbReference type="NCBI Taxonomy" id="2731377"/>
    <lineage>
        <taxon>Bacteria</taxon>
        <taxon>Bacillati</taxon>
        <taxon>Bacillota</taxon>
        <taxon>Clostridia</taxon>
        <taxon>Eubacteriales</taxon>
        <taxon>Proteinivoracaceae</taxon>
        <taxon>Alkalicella</taxon>
    </lineage>
</organism>
<dbReference type="InterPro" id="IPR033919">
    <property type="entry name" value="TSA/FSA_arc/bac"/>
</dbReference>
<dbReference type="InterPro" id="IPR013785">
    <property type="entry name" value="Aldolase_TIM"/>
</dbReference>
<dbReference type="PANTHER" id="PTHR10683:SF40">
    <property type="entry name" value="FRUCTOSE-6-PHOSPHATE ALDOLASE 1-RELATED"/>
    <property type="match status" value="1"/>
</dbReference>
<dbReference type="AlphaFoldDB" id="A0A7G9W8X0"/>
<feature type="active site" description="Schiff-base intermediate with substrate" evidence="9">
    <location>
        <position position="83"/>
    </location>
</feature>
<keyword evidence="6 9" id="KW-0570">Pentose shunt</keyword>
<dbReference type="EC" id="2.2.1.2" evidence="9"/>
<dbReference type="GO" id="GO:0006098">
    <property type="term" value="P:pentose-phosphate shunt"/>
    <property type="evidence" value="ECO:0007669"/>
    <property type="project" value="UniProtKB-UniRule"/>
</dbReference>
<comment type="catalytic activity">
    <reaction evidence="8 9">
        <text>D-sedoheptulose 7-phosphate + D-glyceraldehyde 3-phosphate = D-erythrose 4-phosphate + beta-D-fructose 6-phosphate</text>
        <dbReference type="Rhea" id="RHEA:17053"/>
        <dbReference type="ChEBI" id="CHEBI:16897"/>
        <dbReference type="ChEBI" id="CHEBI:57483"/>
        <dbReference type="ChEBI" id="CHEBI:57634"/>
        <dbReference type="ChEBI" id="CHEBI:59776"/>
        <dbReference type="EC" id="2.2.1.2"/>
    </reaction>
</comment>
<dbReference type="PROSITE" id="PS00958">
    <property type="entry name" value="TRANSALDOLASE_2"/>
    <property type="match status" value="1"/>
</dbReference>
<reference evidence="10 11" key="1">
    <citation type="submission" date="2020-07" db="EMBL/GenBank/DDBJ databases">
        <title>Alkalicella. sp. LB2 genome.</title>
        <authorList>
            <person name="Postec A."/>
            <person name="Quemeneur M."/>
        </authorList>
    </citation>
    <scope>NUCLEOTIDE SEQUENCE [LARGE SCALE GENOMIC DNA]</scope>
    <source>
        <strain evidence="10 11">LB2</strain>
    </source>
</reference>
<dbReference type="GO" id="GO:0004801">
    <property type="term" value="F:transaldolase activity"/>
    <property type="evidence" value="ECO:0007669"/>
    <property type="project" value="UniProtKB-UniRule"/>
</dbReference>
<sequence length="214" mass="23411">MKFFLDTANVNDIKRICELGVVDGVTTNPSLIAKEGTDFHERIKEISEIVSGPISAEVISLDHQGMIKEARELVQISANIVVKIPMTREGLKAVKTLAKEGVKTNVTLVFSVNQALLAAKAGASYVSPFVGRLEDIGHSGKELISEIVKVFDTYLLETEIIVASIRNVNHVKEAMLLGAHIATIPPNIIEQMIQHPLTDKGVSAFLEDWEKSKL</sequence>
<dbReference type="GO" id="GO:0005975">
    <property type="term" value="P:carbohydrate metabolic process"/>
    <property type="evidence" value="ECO:0007669"/>
    <property type="project" value="InterPro"/>
</dbReference>
<dbReference type="GO" id="GO:0016832">
    <property type="term" value="F:aldehyde-lyase activity"/>
    <property type="evidence" value="ECO:0007669"/>
    <property type="project" value="InterPro"/>
</dbReference>
<keyword evidence="5 9" id="KW-0808">Transferase</keyword>
<dbReference type="PROSITE" id="PS01054">
    <property type="entry name" value="TRANSALDOLASE_1"/>
    <property type="match status" value="1"/>
</dbReference>
<keyword evidence="4 9" id="KW-0963">Cytoplasm</keyword>
<proteinExistence type="inferred from homology"/>
<evidence type="ECO:0000256" key="6">
    <source>
        <dbReference type="ARBA" id="ARBA00023126"/>
    </source>
</evidence>
<dbReference type="InterPro" id="IPR022999">
    <property type="entry name" value="Transaldolase_3B"/>
</dbReference>
<protein>
    <recommendedName>
        <fullName evidence="9">Probable transaldolase</fullName>
        <ecNumber evidence="9">2.2.1.2</ecNumber>
    </recommendedName>
</protein>
<accession>A0A7G9W8X0</accession>